<dbReference type="PROSITE" id="PS51257">
    <property type="entry name" value="PROKAR_LIPOPROTEIN"/>
    <property type="match status" value="1"/>
</dbReference>
<reference evidence="2" key="2">
    <citation type="submission" date="2021-04" db="EMBL/GenBank/DDBJ databases">
        <authorList>
            <person name="Gilroy R."/>
        </authorList>
    </citation>
    <scope>NUCLEOTIDE SEQUENCE</scope>
    <source>
        <strain evidence="2">Gambia11-129</strain>
    </source>
</reference>
<organism evidence="2 3">
    <name type="scientific">Candidatus Ornithospirochaeta avicola</name>
    <dbReference type="NCBI Taxonomy" id="2840896"/>
    <lineage>
        <taxon>Bacteria</taxon>
        <taxon>Pseudomonadati</taxon>
        <taxon>Spirochaetota</taxon>
        <taxon>Spirochaetia</taxon>
        <taxon>Spirochaetales</taxon>
        <taxon>Spirochaetaceae</taxon>
        <taxon>Spirochaetaceae incertae sedis</taxon>
        <taxon>Candidatus Ornithospirochaeta</taxon>
    </lineage>
</organism>
<dbReference type="Gene3D" id="3.30.70.2970">
    <property type="entry name" value="Protein of unknown function (DUF541), domain 2"/>
    <property type="match status" value="1"/>
</dbReference>
<protein>
    <submittedName>
        <fullName evidence="2">SIMPL domain-containing protein</fullName>
    </submittedName>
</protein>
<dbReference type="GO" id="GO:0006974">
    <property type="term" value="P:DNA damage response"/>
    <property type="evidence" value="ECO:0007669"/>
    <property type="project" value="TreeGrafter"/>
</dbReference>
<gene>
    <name evidence="2" type="ORF">IAB12_05120</name>
</gene>
<sequence>MKNIFKVFIVLLSVFALSSCANLDLEDSGATISVRGDASVSVEPDEASFTISATNTADTTEEARNLSASIIAEAEEMLLKQFSVDEDGISSSYISAYPYYVWDSDKSENVLAGQKVTIEIEVKISDLDKIGEIYTALMDIDSISLSDITLDKKDKSVAEEEARRLAVENALKKAEDYLAPLGYEIKAVGSISDSSTTAYYRTNGLLKAEAASLSDSNQINYRLGDIEISSSVSITFLIDKI</sequence>
<feature type="chain" id="PRO_5038886725" evidence="1">
    <location>
        <begin position="22"/>
        <end position="241"/>
    </location>
</feature>
<dbReference type="AlphaFoldDB" id="A0A9D1PTN6"/>
<proteinExistence type="predicted"/>
<dbReference type="InterPro" id="IPR007497">
    <property type="entry name" value="SIMPL/DUF541"/>
</dbReference>
<evidence type="ECO:0000313" key="2">
    <source>
        <dbReference type="EMBL" id="HIV99137.1"/>
    </source>
</evidence>
<keyword evidence="1" id="KW-0732">Signal</keyword>
<dbReference type="InterPro" id="IPR052022">
    <property type="entry name" value="26kDa_periplasmic_antigen"/>
</dbReference>
<dbReference type="PANTHER" id="PTHR34387:SF2">
    <property type="entry name" value="SLR1258 PROTEIN"/>
    <property type="match status" value="1"/>
</dbReference>
<evidence type="ECO:0000256" key="1">
    <source>
        <dbReference type="SAM" id="SignalP"/>
    </source>
</evidence>
<dbReference type="PANTHER" id="PTHR34387">
    <property type="entry name" value="SLR1258 PROTEIN"/>
    <property type="match status" value="1"/>
</dbReference>
<name>A0A9D1PTN6_9SPIO</name>
<dbReference type="EMBL" id="DXHU01000020">
    <property type="protein sequence ID" value="HIV99137.1"/>
    <property type="molecule type" value="Genomic_DNA"/>
</dbReference>
<dbReference type="Pfam" id="PF04402">
    <property type="entry name" value="SIMPL"/>
    <property type="match status" value="1"/>
</dbReference>
<comment type="caution">
    <text evidence="2">The sequence shown here is derived from an EMBL/GenBank/DDBJ whole genome shotgun (WGS) entry which is preliminary data.</text>
</comment>
<accession>A0A9D1PTN6</accession>
<feature type="signal peptide" evidence="1">
    <location>
        <begin position="1"/>
        <end position="21"/>
    </location>
</feature>
<dbReference type="Proteomes" id="UP000823936">
    <property type="component" value="Unassembled WGS sequence"/>
</dbReference>
<evidence type="ECO:0000313" key="3">
    <source>
        <dbReference type="Proteomes" id="UP000823936"/>
    </source>
</evidence>
<dbReference type="Gene3D" id="3.30.110.170">
    <property type="entry name" value="Protein of unknown function (DUF541), domain 1"/>
    <property type="match status" value="1"/>
</dbReference>
<reference evidence="2" key="1">
    <citation type="journal article" date="2021" name="PeerJ">
        <title>Extensive microbial diversity within the chicken gut microbiome revealed by metagenomics and culture.</title>
        <authorList>
            <person name="Gilroy R."/>
            <person name="Ravi A."/>
            <person name="Getino M."/>
            <person name="Pursley I."/>
            <person name="Horton D.L."/>
            <person name="Alikhan N.F."/>
            <person name="Baker D."/>
            <person name="Gharbi K."/>
            <person name="Hall N."/>
            <person name="Watson M."/>
            <person name="Adriaenssens E.M."/>
            <person name="Foster-Nyarko E."/>
            <person name="Jarju S."/>
            <person name="Secka A."/>
            <person name="Antonio M."/>
            <person name="Oren A."/>
            <person name="Chaudhuri R.R."/>
            <person name="La Ragione R."/>
            <person name="Hildebrand F."/>
            <person name="Pallen M.J."/>
        </authorList>
    </citation>
    <scope>NUCLEOTIDE SEQUENCE</scope>
    <source>
        <strain evidence="2">Gambia11-129</strain>
    </source>
</reference>